<dbReference type="OrthoDB" id="9799036at2"/>
<organism evidence="1 2">
    <name type="scientific">Corynebacterium timonense</name>
    <dbReference type="NCBI Taxonomy" id="441500"/>
    <lineage>
        <taxon>Bacteria</taxon>
        <taxon>Bacillati</taxon>
        <taxon>Actinomycetota</taxon>
        <taxon>Actinomycetes</taxon>
        <taxon>Mycobacteriales</taxon>
        <taxon>Corynebacteriaceae</taxon>
        <taxon>Corynebacterium</taxon>
    </lineage>
</organism>
<keyword evidence="2" id="KW-1185">Reference proteome</keyword>
<dbReference type="eggNOG" id="COG0824">
    <property type="taxonomic scope" value="Bacteria"/>
</dbReference>
<dbReference type="InterPro" id="IPR029069">
    <property type="entry name" value="HotDog_dom_sf"/>
</dbReference>
<dbReference type="PANTHER" id="PTHR31793:SF24">
    <property type="entry name" value="LONG-CHAIN ACYL-COA THIOESTERASE FADM"/>
    <property type="match status" value="1"/>
</dbReference>
<sequence length="143" mass="15716">MSDTAASANLTDEVTIPVRWNDVDRFGHINNITYIEYTQEARIAFSQKNFGAGRGLPVFVRHIEADYLRPVMPDTTEVRVRTEVVSVGNTSFTTRQDIIDRHGSVCCSVTSVLVVVDTATATPRAITQRELGILTRSGGGDTE</sequence>
<dbReference type="GO" id="GO:0047617">
    <property type="term" value="F:fatty acyl-CoA hydrolase activity"/>
    <property type="evidence" value="ECO:0007669"/>
    <property type="project" value="TreeGrafter"/>
</dbReference>
<evidence type="ECO:0000313" key="2">
    <source>
        <dbReference type="Proteomes" id="UP000182237"/>
    </source>
</evidence>
<dbReference type="STRING" id="1203190.GCA_000312345_00519"/>
<dbReference type="Gene3D" id="3.10.129.10">
    <property type="entry name" value="Hotdog Thioesterase"/>
    <property type="match status" value="1"/>
</dbReference>
<accession>A0A1H1LKE4</accession>
<evidence type="ECO:0000313" key="1">
    <source>
        <dbReference type="EMBL" id="SDR75006.1"/>
    </source>
</evidence>
<dbReference type="RefSeq" id="WP_019193384.1">
    <property type="nucleotide sequence ID" value="NZ_LT629765.1"/>
</dbReference>
<dbReference type="Proteomes" id="UP000182237">
    <property type="component" value="Chromosome I"/>
</dbReference>
<proteinExistence type="predicted"/>
<dbReference type="AlphaFoldDB" id="A0A1H1LKE4"/>
<dbReference type="CDD" id="cd00586">
    <property type="entry name" value="4HBT"/>
    <property type="match status" value="1"/>
</dbReference>
<dbReference type="Pfam" id="PF13279">
    <property type="entry name" value="4HBT_2"/>
    <property type="match status" value="1"/>
</dbReference>
<dbReference type="SUPFAM" id="SSF54637">
    <property type="entry name" value="Thioesterase/thiol ester dehydrase-isomerase"/>
    <property type="match status" value="1"/>
</dbReference>
<protein>
    <submittedName>
        <fullName evidence="1">Acyl-CoA thioester hydrolase</fullName>
    </submittedName>
</protein>
<gene>
    <name evidence="1" type="ORF">SAMN04488539_0251</name>
</gene>
<dbReference type="EMBL" id="LT629765">
    <property type="protein sequence ID" value="SDR75006.1"/>
    <property type="molecule type" value="Genomic_DNA"/>
</dbReference>
<reference evidence="1 2" key="1">
    <citation type="submission" date="2016-10" db="EMBL/GenBank/DDBJ databases">
        <authorList>
            <person name="de Groot N.N."/>
        </authorList>
    </citation>
    <scope>NUCLEOTIDE SEQUENCE [LARGE SCALE GENOMIC DNA]</scope>
    <source>
        <strain evidence="1 2">DSM 45434</strain>
    </source>
</reference>
<dbReference type="PANTHER" id="PTHR31793">
    <property type="entry name" value="4-HYDROXYBENZOYL-COA THIOESTERASE FAMILY MEMBER"/>
    <property type="match status" value="1"/>
</dbReference>
<name>A0A1H1LKE4_9CORY</name>
<dbReference type="InterPro" id="IPR050563">
    <property type="entry name" value="4-hydroxybenzoyl-CoA_TE"/>
</dbReference>
<keyword evidence="1" id="KW-0378">Hydrolase</keyword>